<dbReference type="Pfam" id="PF07980">
    <property type="entry name" value="SusD_RagB"/>
    <property type="match status" value="1"/>
</dbReference>
<feature type="domain" description="RagB/SusD" evidence="6">
    <location>
        <begin position="409"/>
        <end position="557"/>
    </location>
</feature>
<name>A0ABW6DGL4_9BACT</name>
<evidence type="ECO:0000256" key="1">
    <source>
        <dbReference type="ARBA" id="ARBA00004442"/>
    </source>
</evidence>
<evidence type="ECO:0000259" key="6">
    <source>
        <dbReference type="Pfam" id="PF07980"/>
    </source>
</evidence>
<keyword evidence="3" id="KW-0732">Signal</keyword>
<evidence type="ECO:0000256" key="3">
    <source>
        <dbReference type="ARBA" id="ARBA00022729"/>
    </source>
</evidence>
<evidence type="ECO:0000259" key="7">
    <source>
        <dbReference type="Pfam" id="PF14322"/>
    </source>
</evidence>
<evidence type="ECO:0000256" key="2">
    <source>
        <dbReference type="ARBA" id="ARBA00006275"/>
    </source>
</evidence>
<evidence type="ECO:0000313" key="9">
    <source>
        <dbReference type="Proteomes" id="UP001598019"/>
    </source>
</evidence>
<proteinExistence type="inferred from homology"/>
<feature type="domain" description="SusD-like N-terminal" evidence="7">
    <location>
        <begin position="76"/>
        <end position="225"/>
    </location>
</feature>
<dbReference type="Proteomes" id="UP001598019">
    <property type="component" value="Unassembled WGS sequence"/>
</dbReference>
<dbReference type="EMBL" id="JBBKXX010000001">
    <property type="protein sequence ID" value="MFD3407818.1"/>
    <property type="molecule type" value="Genomic_DNA"/>
</dbReference>
<dbReference type="RefSeq" id="WP_377980224.1">
    <property type="nucleotide sequence ID" value="NZ_JBBKXX010000001.1"/>
</dbReference>
<comment type="caution">
    <text evidence="8">The sequence shown here is derived from an EMBL/GenBank/DDBJ whole genome shotgun (WGS) entry which is preliminary data.</text>
</comment>
<keyword evidence="5" id="KW-0998">Cell outer membrane</keyword>
<dbReference type="SUPFAM" id="SSF48452">
    <property type="entry name" value="TPR-like"/>
    <property type="match status" value="1"/>
</dbReference>
<protein>
    <submittedName>
        <fullName evidence="8">RagB/SusD family nutrient uptake outer membrane protein</fullName>
    </submittedName>
</protein>
<gene>
    <name evidence="8" type="ORF">SKC37_04055</name>
</gene>
<keyword evidence="9" id="KW-1185">Reference proteome</keyword>
<dbReference type="PROSITE" id="PS51257">
    <property type="entry name" value="PROKAR_LIPOPROTEIN"/>
    <property type="match status" value="1"/>
</dbReference>
<dbReference type="Pfam" id="PF14322">
    <property type="entry name" value="SusD-like_3"/>
    <property type="match status" value="1"/>
</dbReference>
<comment type="similarity">
    <text evidence="2">Belongs to the SusD family.</text>
</comment>
<organism evidence="8 9">
    <name type="scientific">Aquirufa esocilacus</name>
    <dbReference type="NCBI Taxonomy" id="3096513"/>
    <lineage>
        <taxon>Bacteria</taxon>
        <taxon>Pseudomonadati</taxon>
        <taxon>Bacteroidota</taxon>
        <taxon>Cytophagia</taxon>
        <taxon>Cytophagales</taxon>
        <taxon>Flectobacillaceae</taxon>
        <taxon>Aquirufa</taxon>
    </lineage>
</organism>
<dbReference type="InterPro" id="IPR033985">
    <property type="entry name" value="SusD-like_N"/>
</dbReference>
<evidence type="ECO:0000256" key="4">
    <source>
        <dbReference type="ARBA" id="ARBA00023136"/>
    </source>
</evidence>
<evidence type="ECO:0000313" key="8">
    <source>
        <dbReference type="EMBL" id="MFD3407818.1"/>
    </source>
</evidence>
<dbReference type="InterPro" id="IPR011990">
    <property type="entry name" value="TPR-like_helical_dom_sf"/>
</dbReference>
<accession>A0ABW6DGL4</accession>
<evidence type="ECO:0000256" key="5">
    <source>
        <dbReference type="ARBA" id="ARBA00023237"/>
    </source>
</evidence>
<sequence length="557" mass="61913">MKSLYIKNSLKIVGIASAIMLGTASCSDLLKETVVSSISNDYIATTPGFVAATNAAYTPLRSFYATERGLTMSEYGTDIYSAGADGSYKGFHFYDSQLTSSVDILAQLWDETYKGINTINAVIDRAPAVTGITDAVKATRVAEMKYLRAHYYFILVQQFGPLDLRLKETTGPTKTATRATEQAVYKQIETDLKDAIAVLPAVKAAGDYGRATKPAAENLLAKVYLTRASSKFAESTDYANAATLCNTVIANYGFALLPDFASVFDQANQVNNEVIFAVQYTSDPLTNGFVDNQGNKLHLYFGMQYDTQPGMQRDVVNGRPFKRLKPTPYLLNTVFADRVNDTRYKKTFKDTWLSNKPSATPINTSFDASKATLTYKAGDTAIFIPGYEMSLAERASKKYQVLVPSLYNFALFPTLQKFFDPLRPDMTYENGSRDYFVHRLADTYLMLAEAQFKLGKQAESVAAINMVRVRAAAKGKEDAMKVTSVDMDLIMEERARELAGEQTRWMDLKRWNNLVERVKLYNTDGAVGVKDIHYVRPIPQKQVDLSENGGFPQNSGY</sequence>
<keyword evidence="4" id="KW-0472">Membrane</keyword>
<reference evidence="8 9" key="1">
    <citation type="submission" date="2024-03" db="EMBL/GenBank/DDBJ databases">
        <title>Aquirufa genome sequencing.</title>
        <authorList>
            <person name="Pitt A."/>
            <person name="Hahn M.W."/>
        </authorList>
    </citation>
    <scope>NUCLEOTIDE SEQUENCE [LARGE SCALE GENOMIC DNA]</scope>
    <source>
        <strain evidence="8 9">HETE-83D</strain>
    </source>
</reference>
<dbReference type="InterPro" id="IPR012944">
    <property type="entry name" value="SusD_RagB_dom"/>
</dbReference>
<dbReference type="Gene3D" id="1.25.40.390">
    <property type="match status" value="1"/>
</dbReference>
<comment type="subcellular location">
    <subcellularLocation>
        <location evidence="1">Cell outer membrane</location>
    </subcellularLocation>
</comment>